<dbReference type="GO" id="GO:0016758">
    <property type="term" value="F:hexosyltransferase activity"/>
    <property type="evidence" value="ECO:0007669"/>
    <property type="project" value="UniProtKB-ARBA"/>
</dbReference>
<dbReference type="PANTHER" id="PTHR22916">
    <property type="entry name" value="GLYCOSYLTRANSFERASE"/>
    <property type="match status" value="1"/>
</dbReference>
<organism evidence="2 3">
    <name type="scientific">Devosia subaequoris</name>
    <dbReference type="NCBI Taxonomy" id="395930"/>
    <lineage>
        <taxon>Bacteria</taxon>
        <taxon>Pseudomonadati</taxon>
        <taxon>Pseudomonadota</taxon>
        <taxon>Alphaproteobacteria</taxon>
        <taxon>Hyphomicrobiales</taxon>
        <taxon>Devosiaceae</taxon>
        <taxon>Devosia</taxon>
    </lineage>
</organism>
<dbReference type="InterPro" id="IPR029044">
    <property type="entry name" value="Nucleotide-diphossugar_trans"/>
</dbReference>
<dbReference type="RefSeq" id="WP_183309997.1">
    <property type="nucleotide sequence ID" value="NZ_JACIEW010000001.1"/>
</dbReference>
<keyword evidence="2" id="KW-0808">Transferase</keyword>
<keyword evidence="3" id="KW-1185">Reference proteome</keyword>
<evidence type="ECO:0000313" key="3">
    <source>
        <dbReference type="Proteomes" id="UP000547011"/>
    </source>
</evidence>
<dbReference type="PANTHER" id="PTHR22916:SF3">
    <property type="entry name" value="UDP-GLCNAC:BETAGAL BETA-1,3-N-ACETYLGLUCOSAMINYLTRANSFERASE-LIKE PROTEIN 1"/>
    <property type="match status" value="1"/>
</dbReference>
<gene>
    <name evidence="2" type="ORF">GGR20_000915</name>
</gene>
<dbReference type="InterPro" id="IPR001173">
    <property type="entry name" value="Glyco_trans_2-like"/>
</dbReference>
<dbReference type="Pfam" id="PF00535">
    <property type="entry name" value="Glycos_transf_2"/>
    <property type="match status" value="1"/>
</dbReference>
<dbReference type="Proteomes" id="UP000547011">
    <property type="component" value="Unassembled WGS sequence"/>
</dbReference>
<protein>
    <submittedName>
        <fullName evidence="2">Glycosyltransferase involved in cell wall biosynthesis</fullName>
    </submittedName>
</protein>
<accession>A0A7W6NAU8</accession>
<proteinExistence type="predicted"/>
<name>A0A7W6NAU8_9HYPH</name>
<dbReference type="EMBL" id="JACIEW010000001">
    <property type="protein sequence ID" value="MBB4051297.1"/>
    <property type="molecule type" value="Genomic_DNA"/>
</dbReference>
<evidence type="ECO:0000313" key="2">
    <source>
        <dbReference type="EMBL" id="MBB4051297.1"/>
    </source>
</evidence>
<dbReference type="AlphaFoldDB" id="A0A7W6NAU8"/>
<comment type="caution">
    <text evidence="2">The sequence shown here is derived from an EMBL/GenBank/DDBJ whole genome shotgun (WGS) entry which is preliminary data.</text>
</comment>
<dbReference type="SUPFAM" id="SSF53448">
    <property type="entry name" value="Nucleotide-diphospho-sugar transferases"/>
    <property type="match status" value="1"/>
</dbReference>
<feature type="domain" description="Glycosyltransferase 2-like" evidence="1">
    <location>
        <begin position="5"/>
        <end position="106"/>
    </location>
</feature>
<dbReference type="Gene3D" id="3.90.550.10">
    <property type="entry name" value="Spore Coat Polysaccharide Biosynthesis Protein SpsA, Chain A"/>
    <property type="match status" value="1"/>
</dbReference>
<reference evidence="2 3" key="1">
    <citation type="submission" date="2020-08" db="EMBL/GenBank/DDBJ databases">
        <title>Genomic Encyclopedia of Type Strains, Phase IV (KMG-IV): sequencing the most valuable type-strain genomes for metagenomic binning, comparative biology and taxonomic classification.</title>
        <authorList>
            <person name="Goeker M."/>
        </authorList>
    </citation>
    <scope>NUCLEOTIDE SEQUENCE [LARGE SCALE GENOMIC DNA]</scope>
    <source>
        <strain evidence="2 3">DSM 23447</strain>
    </source>
</reference>
<sequence>MAKVSVIMNCYNGAAFVRSAIESVFAQTVGDWEIIFWDNASTDSTAEIARSFDSRLRYFCSEKIVPLGHARRLAMAEAKGEWIGFLDSDDIWYPDKLEKQLGALASCAPETVLCYAGVREQLMDGTLIRNAVPHARSGDIFADQLVQFDINMVTPLLRRASLLEFGLTFDDRIQASEEYNLFMRLLAKGPACVVDRVLGIWNIRPNSLTSQSMARWSAERRLTLAALEEENPGITIRYGPAFAAAEQRACYYDARYHMEMGDPAAARKSLPPYRTSSGVYRALHALTFVPVLWKVVHSDTVRRRISNILFARR</sequence>
<evidence type="ECO:0000259" key="1">
    <source>
        <dbReference type="Pfam" id="PF00535"/>
    </source>
</evidence>